<name>A0A1F5HCW0_9BACT</name>
<keyword evidence="1" id="KW-0472">Membrane</keyword>
<feature type="transmembrane region" description="Helical" evidence="1">
    <location>
        <begin position="324"/>
        <end position="346"/>
    </location>
</feature>
<protein>
    <recommendedName>
        <fullName evidence="4">Glycosyltransferase RgtA/B/C/D-like domain-containing protein</fullName>
    </recommendedName>
</protein>
<evidence type="ECO:0000313" key="2">
    <source>
        <dbReference type="EMBL" id="OGE01993.1"/>
    </source>
</evidence>
<evidence type="ECO:0000256" key="1">
    <source>
        <dbReference type="SAM" id="Phobius"/>
    </source>
</evidence>
<dbReference type="EMBL" id="MFCA01000021">
    <property type="protein sequence ID" value="OGE01993.1"/>
    <property type="molecule type" value="Genomic_DNA"/>
</dbReference>
<reference evidence="2 3" key="1">
    <citation type="journal article" date="2016" name="Nat. Commun.">
        <title>Thousands of microbial genomes shed light on interconnected biogeochemical processes in an aquifer system.</title>
        <authorList>
            <person name="Anantharaman K."/>
            <person name="Brown C.T."/>
            <person name="Hug L.A."/>
            <person name="Sharon I."/>
            <person name="Castelle C.J."/>
            <person name="Probst A.J."/>
            <person name="Thomas B.C."/>
            <person name="Singh A."/>
            <person name="Wilkins M.J."/>
            <person name="Karaoz U."/>
            <person name="Brodie E.L."/>
            <person name="Williams K.H."/>
            <person name="Hubbard S.S."/>
            <person name="Banfield J.F."/>
        </authorList>
    </citation>
    <scope>NUCLEOTIDE SEQUENCE [LARGE SCALE GENOMIC DNA]</scope>
</reference>
<evidence type="ECO:0000313" key="3">
    <source>
        <dbReference type="Proteomes" id="UP000176751"/>
    </source>
</evidence>
<dbReference type="STRING" id="1797737.A2196_03835"/>
<organism evidence="2 3">
    <name type="scientific">Candidatus Curtissbacteria bacterium RIFOXYA1_FULL_41_14</name>
    <dbReference type="NCBI Taxonomy" id="1797737"/>
    <lineage>
        <taxon>Bacteria</taxon>
        <taxon>Candidatus Curtissiibacteriota</taxon>
    </lineage>
</organism>
<feature type="transmembrane region" description="Helical" evidence="1">
    <location>
        <begin position="249"/>
        <end position="267"/>
    </location>
</feature>
<gene>
    <name evidence="2" type="ORF">A2196_03835</name>
</gene>
<feature type="transmembrane region" description="Helical" evidence="1">
    <location>
        <begin position="77"/>
        <end position="98"/>
    </location>
</feature>
<keyword evidence="1" id="KW-1133">Transmembrane helix</keyword>
<comment type="caution">
    <text evidence="2">The sequence shown here is derived from an EMBL/GenBank/DDBJ whole genome shotgun (WGS) entry which is preliminary data.</text>
</comment>
<proteinExistence type="predicted"/>
<dbReference type="Proteomes" id="UP000176751">
    <property type="component" value="Unassembled WGS sequence"/>
</dbReference>
<feature type="transmembrane region" description="Helical" evidence="1">
    <location>
        <begin position="163"/>
        <end position="188"/>
    </location>
</feature>
<feature type="transmembrane region" description="Helical" evidence="1">
    <location>
        <begin position="200"/>
        <end position="220"/>
    </location>
</feature>
<feature type="transmembrane region" description="Helical" evidence="1">
    <location>
        <begin position="279"/>
        <end position="304"/>
    </location>
</feature>
<evidence type="ECO:0008006" key="4">
    <source>
        <dbReference type="Google" id="ProtNLM"/>
    </source>
</evidence>
<feature type="transmembrane region" description="Helical" evidence="1">
    <location>
        <begin position="7"/>
        <end position="24"/>
    </location>
</feature>
<keyword evidence="1" id="KW-0812">Transmembrane</keyword>
<feature type="transmembrane region" description="Helical" evidence="1">
    <location>
        <begin position="110"/>
        <end position="143"/>
    </location>
</feature>
<accession>A0A1F5HCW0</accession>
<sequence>MTKNSLVKIGLFTFIFFLSLKVVVDTDLGWHIQVGEYIVKTLSVPKADLFSFSQPDYPYVYHSWATEVLIFVSYKWLGLWGVTIFYALVITLSVFFIYRTSILLSGKVNYLLFLWSAPLAFIFAGGRTRAMGFLLLAAFYFLFTKFQLKNSRAIWLAPPLFFLWVNLHGSFILGIGVFAVLTLTLRFFSKDRSANFKTLLIIFFLSLVSTLLNPYFFGAWKQAVVMTLNSTLALRSVNLDWRSLVEPSSGGLIFATIVAMVIFLLFFGKNKVSKIQKFLLLLFFILSLLTARFVLPLFVFFVPVANQTLEDLKSRINKQVQSSISVKGFILVLYLVLLLTALSNFLETNVANRSLRQYSYFLEKFSLTRLLYSPWPYEANLFIKENLQGGRIFAEANWGSYMIWLNPAQKVFYWGAMDNFIVNGRSFVFEYQDIVNAKPSWEEKLNQYKIDAVFLPKEFPLVAVLNLREDWQKVYDKEDAVIFTKRN</sequence>
<dbReference type="AlphaFoldDB" id="A0A1F5HCW0"/>